<comment type="caution">
    <text evidence="2">The sequence shown here is derived from an EMBL/GenBank/DDBJ whole genome shotgun (WGS) entry which is preliminary data.</text>
</comment>
<reference evidence="2" key="1">
    <citation type="submission" date="2021-06" db="EMBL/GenBank/DDBJ databases">
        <title>Comparative genomics, transcriptomics and evolutionary studies reveal genomic signatures of adaptation to plant cell wall in hemibiotrophic fungi.</title>
        <authorList>
            <consortium name="DOE Joint Genome Institute"/>
            <person name="Baroncelli R."/>
            <person name="Diaz J.F."/>
            <person name="Benocci T."/>
            <person name="Peng M."/>
            <person name="Battaglia E."/>
            <person name="Haridas S."/>
            <person name="Andreopoulos W."/>
            <person name="Labutti K."/>
            <person name="Pangilinan J."/>
            <person name="Floch G.L."/>
            <person name="Makela M.R."/>
            <person name="Henrissat B."/>
            <person name="Grigoriev I.V."/>
            <person name="Crouch J.A."/>
            <person name="De Vries R.P."/>
            <person name="Sukno S.A."/>
            <person name="Thon M.R."/>
        </authorList>
    </citation>
    <scope>NUCLEOTIDE SEQUENCE</scope>
    <source>
        <strain evidence="2">MAFF235873</strain>
    </source>
</reference>
<evidence type="ECO:0000313" key="2">
    <source>
        <dbReference type="EMBL" id="KAK2028157.1"/>
    </source>
</evidence>
<evidence type="ECO:0000313" key="3">
    <source>
        <dbReference type="Proteomes" id="UP001232148"/>
    </source>
</evidence>
<name>A0AAD9HH07_9PEZI</name>
<dbReference type="Proteomes" id="UP001232148">
    <property type="component" value="Unassembled WGS sequence"/>
</dbReference>
<gene>
    <name evidence="2" type="ORF">LX32DRAFT_412074</name>
</gene>
<accession>A0AAD9HH07</accession>
<sequence>MKVFSFLTLLCATSVNAGYLCACKYRVPEVIHTEITQRVCAKIPNARLDGTSCNIGNNKDLVTRFNRGCVSRSRASFGPNVALGRCKFIE</sequence>
<proteinExistence type="predicted"/>
<evidence type="ECO:0000256" key="1">
    <source>
        <dbReference type="SAM" id="SignalP"/>
    </source>
</evidence>
<keyword evidence="3" id="KW-1185">Reference proteome</keyword>
<organism evidence="2 3">
    <name type="scientific">Colletotrichum zoysiae</name>
    <dbReference type="NCBI Taxonomy" id="1216348"/>
    <lineage>
        <taxon>Eukaryota</taxon>
        <taxon>Fungi</taxon>
        <taxon>Dikarya</taxon>
        <taxon>Ascomycota</taxon>
        <taxon>Pezizomycotina</taxon>
        <taxon>Sordariomycetes</taxon>
        <taxon>Hypocreomycetidae</taxon>
        <taxon>Glomerellales</taxon>
        <taxon>Glomerellaceae</taxon>
        <taxon>Colletotrichum</taxon>
        <taxon>Colletotrichum graminicola species complex</taxon>
    </lineage>
</organism>
<dbReference type="AlphaFoldDB" id="A0AAD9HH07"/>
<protein>
    <submittedName>
        <fullName evidence="2">Uncharacterized protein</fullName>
    </submittedName>
</protein>
<feature type="chain" id="PRO_5042119921" evidence="1">
    <location>
        <begin position="18"/>
        <end position="90"/>
    </location>
</feature>
<keyword evidence="1" id="KW-0732">Signal</keyword>
<dbReference type="EMBL" id="MU842883">
    <property type="protein sequence ID" value="KAK2028157.1"/>
    <property type="molecule type" value="Genomic_DNA"/>
</dbReference>
<feature type="signal peptide" evidence="1">
    <location>
        <begin position="1"/>
        <end position="17"/>
    </location>
</feature>